<accession>A0A927B1A0</accession>
<feature type="region of interest" description="Disordered" evidence="1">
    <location>
        <begin position="139"/>
        <end position="191"/>
    </location>
</feature>
<reference evidence="2" key="1">
    <citation type="submission" date="2020-09" db="EMBL/GenBank/DDBJ databases">
        <authorList>
            <person name="Kim M.K."/>
        </authorList>
    </citation>
    <scope>NUCLEOTIDE SEQUENCE</scope>
    <source>
        <strain evidence="2">BT704</strain>
    </source>
</reference>
<comment type="caution">
    <text evidence="2">The sequence shown here is derived from an EMBL/GenBank/DDBJ whole genome shotgun (WGS) entry which is preliminary data.</text>
</comment>
<sequence>MATFELGGTTFNEGDKLIITTPEIGTVTVHTTINGLTRGKEALGLDLGYIKTPLDCRSDIRKDNLNARLSLYSNNQGHVGVMLHYCCNCPWQDHNHALEYHDLTIQGNAIKSNSIGKLYRVPHNHPLAEGYEYLQPKPVSPLSAPASPPPPKAVVVKKEEPKPAPPAKVVFEPTKPAPKPKPAPEGQISLF</sequence>
<dbReference type="Proteomes" id="UP000653797">
    <property type="component" value="Unassembled WGS sequence"/>
</dbReference>
<evidence type="ECO:0000313" key="2">
    <source>
        <dbReference type="EMBL" id="MBD2753725.1"/>
    </source>
</evidence>
<proteinExistence type="predicted"/>
<keyword evidence="3" id="KW-1185">Reference proteome</keyword>
<dbReference type="AlphaFoldDB" id="A0A927B1A0"/>
<name>A0A927B1A0_9BACT</name>
<gene>
    <name evidence="2" type="ORF">IC230_12545</name>
</gene>
<organism evidence="2 3">
    <name type="scientific">Spirosoma validum</name>
    <dbReference type="NCBI Taxonomy" id="2771355"/>
    <lineage>
        <taxon>Bacteria</taxon>
        <taxon>Pseudomonadati</taxon>
        <taxon>Bacteroidota</taxon>
        <taxon>Cytophagia</taxon>
        <taxon>Cytophagales</taxon>
        <taxon>Cytophagaceae</taxon>
        <taxon>Spirosoma</taxon>
    </lineage>
</organism>
<evidence type="ECO:0000256" key="1">
    <source>
        <dbReference type="SAM" id="MobiDB-lite"/>
    </source>
</evidence>
<dbReference type="RefSeq" id="WP_191039373.1">
    <property type="nucleotide sequence ID" value="NZ_JACXAA010000004.1"/>
</dbReference>
<evidence type="ECO:0000313" key="3">
    <source>
        <dbReference type="Proteomes" id="UP000653797"/>
    </source>
</evidence>
<dbReference type="EMBL" id="JACXAA010000004">
    <property type="protein sequence ID" value="MBD2753725.1"/>
    <property type="molecule type" value="Genomic_DNA"/>
</dbReference>
<protein>
    <submittedName>
        <fullName evidence="2">Uncharacterized protein</fullName>
    </submittedName>
</protein>